<evidence type="ECO:0000313" key="4">
    <source>
        <dbReference type="Proteomes" id="UP001374584"/>
    </source>
</evidence>
<dbReference type="InterPro" id="IPR056440">
    <property type="entry name" value="Zn-ribbon_GIR1"/>
</dbReference>
<dbReference type="Proteomes" id="UP001374584">
    <property type="component" value="Unassembled WGS sequence"/>
</dbReference>
<evidence type="ECO:0000259" key="2">
    <source>
        <dbReference type="Pfam" id="PF24747"/>
    </source>
</evidence>
<evidence type="ECO:0000313" key="3">
    <source>
        <dbReference type="EMBL" id="KAK7354981.1"/>
    </source>
</evidence>
<keyword evidence="4" id="KW-1185">Reference proteome</keyword>
<dbReference type="PANTHER" id="PTHR33177:SF74">
    <property type="entry name" value="PROTEIN GL2-INTERACTING REPRESSOR 1"/>
    <property type="match status" value="1"/>
</dbReference>
<sequence>MSDRNGSAAELGLNLNLSPPRIVDNRPESPPQSPPQPPPQSPPQIAAVLPASPPSSCVSTELNQDDNNNNNLGHPSSSESISLILVGCPNCLMYVMINGANHQCPKCKNTTLIHFPDDKNPVIRHG</sequence>
<accession>A0AAN9R172</accession>
<name>A0AAN9R172_PHACN</name>
<comment type="caution">
    <text evidence="3">The sequence shown here is derived from an EMBL/GenBank/DDBJ whole genome shotgun (WGS) entry which is preliminary data.</text>
</comment>
<organism evidence="3 4">
    <name type="scientific">Phaseolus coccineus</name>
    <name type="common">Scarlet runner bean</name>
    <name type="synonym">Phaseolus multiflorus</name>
    <dbReference type="NCBI Taxonomy" id="3886"/>
    <lineage>
        <taxon>Eukaryota</taxon>
        <taxon>Viridiplantae</taxon>
        <taxon>Streptophyta</taxon>
        <taxon>Embryophyta</taxon>
        <taxon>Tracheophyta</taxon>
        <taxon>Spermatophyta</taxon>
        <taxon>Magnoliopsida</taxon>
        <taxon>eudicotyledons</taxon>
        <taxon>Gunneridae</taxon>
        <taxon>Pentapetalae</taxon>
        <taxon>rosids</taxon>
        <taxon>fabids</taxon>
        <taxon>Fabales</taxon>
        <taxon>Fabaceae</taxon>
        <taxon>Papilionoideae</taxon>
        <taxon>50 kb inversion clade</taxon>
        <taxon>NPAAA clade</taxon>
        <taxon>indigoferoid/millettioid clade</taxon>
        <taxon>Phaseoleae</taxon>
        <taxon>Phaseolus</taxon>
    </lineage>
</organism>
<feature type="domain" description="GIR1-like zinc ribbon" evidence="2">
    <location>
        <begin position="82"/>
        <end position="115"/>
    </location>
</feature>
<evidence type="ECO:0000256" key="1">
    <source>
        <dbReference type="SAM" id="MobiDB-lite"/>
    </source>
</evidence>
<feature type="compositionally biased region" description="Pro residues" evidence="1">
    <location>
        <begin position="28"/>
        <end position="42"/>
    </location>
</feature>
<protein>
    <recommendedName>
        <fullName evidence="2">GIR1-like zinc ribbon domain-containing protein</fullName>
    </recommendedName>
</protein>
<dbReference type="InterPro" id="IPR055281">
    <property type="entry name" value="GIR1-2/SIED1"/>
</dbReference>
<reference evidence="3 4" key="1">
    <citation type="submission" date="2024-01" db="EMBL/GenBank/DDBJ databases">
        <title>The genomes of 5 underutilized Papilionoideae crops provide insights into root nodulation and disease resistanc.</title>
        <authorList>
            <person name="Jiang F."/>
        </authorList>
    </citation>
    <scope>NUCLEOTIDE SEQUENCE [LARGE SCALE GENOMIC DNA]</scope>
    <source>
        <strain evidence="3">JINMINGXINNONG_FW02</strain>
        <tissue evidence="3">Leaves</tissue>
    </source>
</reference>
<dbReference type="Pfam" id="PF24747">
    <property type="entry name" value="Zn-ribbon_GIR1"/>
    <property type="match status" value="1"/>
</dbReference>
<feature type="region of interest" description="Disordered" evidence="1">
    <location>
        <begin position="1"/>
        <end position="76"/>
    </location>
</feature>
<dbReference type="AlphaFoldDB" id="A0AAN9R172"/>
<gene>
    <name evidence="3" type="ORF">VNO80_14226</name>
</gene>
<dbReference type="PANTHER" id="PTHR33177">
    <property type="entry name" value="PUTATIVE-RELATED"/>
    <property type="match status" value="1"/>
</dbReference>
<dbReference type="EMBL" id="JAYMYR010000006">
    <property type="protein sequence ID" value="KAK7354981.1"/>
    <property type="molecule type" value="Genomic_DNA"/>
</dbReference>
<proteinExistence type="predicted"/>